<dbReference type="Proteomes" id="UP000266644">
    <property type="component" value="Unassembled WGS sequence"/>
</dbReference>
<reference evidence="2" key="2">
    <citation type="submission" date="2014-07" db="EMBL/GenBank/DDBJ databases">
        <title>Genetics and epidemiology of antimicrobial resistance in B. fragilis group.</title>
        <authorList>
            <person name="Sydenham T.V."/>
            <person name="Hasman H."/>
            <person name="Kemp M."/>
            <person name="Justesen U.S."/>
        </authorList>
    </citation>
    <scope>NUCLEOTIDE SEQUENCE [LARGE SCALE GENOMIC DNA]</scope>
    <source>
        <strain evidence="2">DCMOUH0018B</strain>
    </source>
</reference>
<organism evidence="2">
    <name type="scientific">Bacteroides fragilis</name>
    <dbReference type="NCBI Taxonomy" id="817"/>
    <lineage>
        <taxon>Bacteria</taxon>
        <taxon>Pseudomonadati</taxon>
        <taxon>Bacteroidota</taxon>
        <taxon>Bacteroidia</taxon>
        <taxon>Bacteroidales</taxon>
        <taxon>Bacteroidaceae</taxon>
        <taxon>Bacteroides</taxon>
    </lineage>
</organism>
<dbReference type="PANTHER" id="PTHR42879:SF6">
    <property type="entry name" value="NADPH-DEPENDENT REDUCTASE BACG"/>
    <property type="match status" value="1"/>
</dbReference>
<dbReference type="EMBL" id="JMZZ02000145">
    <property type="protein sequence ID" value="KFX74525.1"/>
    <property type="molecule type" value="Genomic_DNA"/>
</dbReference>
<dbReference type="PANTHER" id="PTHR42879">
    <property type="entry name" value="3-OXOACYL-(ACYL-CARRIER-PROTEIN) REDUCTASE"/>
    <property type="match status" value="1"/>
</dbReference>
<dbReference type="PATRIC" id="fig|817.53.peg.2462"/>
<dbReference type="Gene3D" id="3.40.50.720">
    <property type="entry name" value="NAD(P)-binding Rossmann-like Domain"/>
    <property type="match status" value="1"/>
</dbReference>
<dbReference type="InterPro" id="IPR036291">
    <property type="entry name" value="NAD(P)-bd_dom_sf"/>
</dbReference>
<dbReference type="EMBL" id="QRJE01000025">
    <property type="protein sequence ID" value="RHH09114.1"/>
    <property type="molecule type" value="Genomic_DNA"/>
</dbReference>
<evidence type="ECO:0000313" key="2">
    <source>
        <dbReference type="EMBL" id="KFX74525.1"/>
    </source>
</evidence>
<name>A0A0I9S977_BACFG</name>
<sequence>MNILITGGTSGLGKATVKLLQKDEHQIYFSYLANEQFSAVAKELEVTYPNVKGEALNFCEEESVNAFCEKIAGWDIDVLVNCTYVGHPQTTYFHKIAPEEFLRAFQLNIIPTVKITQACIEVMKKKKFGKIINIITEAVLGLPPMGYTLYAANKAYLMELSSVWNKEYIRYNITSNCILPAYMQTTFAEVDERILEQMVKDHPLKKLLTPEEVAQNIKFFVDASQQVNGVKLQINAGTQLI</sequence>
<dbReference type="SUPFAM" id="SSF51735">
    <property type="entry name" value="NAD(P)-binding Rossmann-fold domains"/>
    <property type="match status" value="1"/>
</dbReference>
<comment type="similarity">
    <text evidence="1">Belongs to the short-chain dehydrogenases/reductases (SDR) family.</text>
</comment>
<proteinExistence type="inferred from homology"/>
<dbReference type="CDD" id="cd05233">
    <property type="entry name" value="SDR_c"/>
    <property type="match status" value="1"/>
</dbReference>
<evidence type="ECO:0000256" key="1">
    <source>
        <dbReference type="ARBA" id="ARBA00006484"/>
    </source>
</evidence>
<evidence type="ECO:0000313" key="4">
    <source>
        <dbReference type="Proteomes" id="UP000266644"/>
    </source>
</evidence>
<dbReference type="InterPro" id="IPR002347">
    <property type="entry name" value="SDR_fam"/>
</dbReference>
<dbReference type="PRINTS" id="PR00081">
    <property type="entry name" value="GDHRDH"/>
</dbReference>
<dbReference type="RefSeq" id="WP_044300518.1">
    <property type="nucleotide sequence ID" value="NZ_CAEUHN010000001.1"/>
</dbReference>
<dbReference type="AlphaFoldDB" id="A0A0I9S977"/>
<comment type="caution">
    <text evidence="2">The sequence shown here is derived from an EMBL/GenBank/DDBJ whole genome shotgun (WGS) entry which is preliminary data.</text>
</comment>
<reference evidence="2" key="1">
    <citation type="book" date="2014" name="THE 24TH EUROPEAN CONGRESS OF CLINICAL MICROBIOLOGY AND INFECTIOUS DISEASES" publisher="ECCMID 2014" city="Barcelona, Spain">
        <title>Identification of resistance genes in three multidrug-resistant Bacteroides fragilis isolates by whole genome sequencing.</title>
        <editorList>
            <person name="Unknown"/>
            <person name="A."/>
        </editorList>
        <authorList>
            <person name="Sydenham T.V."/>
            <person name="Hasman H."/>
            <person name="Wang M."/>
            <person name="Soki J."/>
            <person name="Nagy E."/>
            <person name="Justesen U.S."/>
        </authorList>
    </citation>
    <scope>NUCLEOTIDE SEQUENCE</scope>
    <source>
        <strain evidence="2">DCMOUH0018B</strain>
    </source>
</reference>
<gene>
    <name evidence="3" type="ORF">DW228_15475</name>
    <name evidence="2" type="ORF">EE52_0211930</name>
</gene>
<accession>A0A0I9S977</accession>
<evidence type="ECO:0000313" key="3">
    <source>
        <dbReference type="EMBL" id="RHH09114.1"/>
    </source>
</evidence>
<protein>
    <submittedName>
        <fullName evidence="3">SDR family oxidoreductase</fullName>
    </submittedName>
</protein>
<dbReference type="Pfam" id="PF00106">
    <property type="entry name" value="adh_short"/>
    <property type="match status" value="1"/>
</dbReference>
<reference evidence="3 4" key="3">
    <citation type="submission" date="2018-08" db="EMBL/GenBank/DDBJ databases">
        <title>A genome reference for cultivated species of the human gut microbiota.</title>
        <authorList>
            <person name="Zou Y."/>
            <person name="Xue W."/>
            <person name="Luo G."/>
        </authorList>
    </citation>
    <scope>NUCLEOTIDE SEQUENCE [LARGE SCALE GENOMIC DNA]</scope>
    <source>
        <strain evidence="3 4">AM18-6</strain>
    </source>
</reference>
<dbReference type="InterPro" id="IPR050259">
    <property type="entry name" value="SDR"/>
</dbReference>